<feature type="domain" description="ABC transporter" evidence="5">
    <location>
        <begin position="2"/>
        <end position="238"/>
    </location>
</feature>
<evidence type="ECO:0000256" key="4">
    <source>
        <dbReference type="ARBA" id="ARBA00022840"/>
    </source>
</evidence>
<dbReference type="PANTHER" id="PTHR43117:SF4">
    <property type="entry name" value="OSMOPROTECTANT IMPORT ATP-BINDING PROTEIN OSMV"/>
    <property type="match status" value="1"/>
</dbReference>
<dbReference type="AlphaFoldDB" id="A0A0R2T8F1"/>
<dbReference type="InterPro" id="IPR027417">
    <property type="entry name" value="P-loop_NTPase"/>
</dbReference>
<dbReference type="SMART" id="SM00382">
    <property type="entry name" value="AAA"/>
    <property type="match status" value="1"/>
</dbReference>
<comment type="caution">
    <text evidence="6">The sequence shown here is derived from an EMBL/GenBank/DDBJ whole genome shotgun (WGS) entry which is preliminary data.</text>
</comment>
<dbReference type="PROSITE" id="PS50893">
    <property type="entry name" value="ABC_TRANSPORTER_2"/>
    <property type="match status" value="1"/>
</dbReference>
<dbReference type="GO" id="GO:0005524">
    <property type="term" value="F:ATP binding"/>
    <property type="evidence" value="ECO:0007669"/>
    <property type="project" value="UniProtKB-KW"/>
</dbReference>
<protein>
    <recommendedName>
        <fullName evidence="5">ABC transporter domain-containing protein</fullName>
    </recommendedName>
</protein>
<keyword evidence="3" id="KW-0547">Nucleotide-binding</keyword>
<keyword evidence="4" id="KW-0067">ATP-binding</keyword>
<comment type="similarity">
    <text evidence="1">Belongs to the ABC transporter superfamily.</text>
</comment>
<gene>
    <name evidence="6" type="ORF">ABR85_09515</name>
</gene>
<dbReference type="InterPro" id="IPR003593">
    <property type="entry name" value="AAA+_ATPase"/>
</dbReference>
<dbReference type="PROSITE" id="PS00211">
    <property type="entry name" value="ABC_TRANSPORTER_1"/>
    <property type="match status" value="1"/>
</dbReference>
<sequence>MIELIHVQKSFDGGASYAVADTCLTIPRGELLALIGESGSGKTTTLKMINRLEEPTSGQVLVAGRDVLEQNLQELRRNIGYVFQGAGLFPHHNVARNVAAVPELLGWSKELIEARSREVCDLVGLPFDDYARRIPAELSGGQQQRVGVARALAARPDVLLMDEPFGALDPITRAGLQEEFRRIQQELDLTVVLVTHDMTEAMLMADRIAVMQGGELLQVGTASELLNHPTHDYVTQLMEMPRRRAERLERLMRAAE</sequence>
<organism evidence="6 7">
    <name type="scientific">OM182 bacterium BACL3 MAG-120619-bin3</name>
    <dbReference type="NCBI Taxonomy" id="1655593"/>
    <lineage>
        <taxon>Bacteria</taxon>
        <taxon>Pseudomonadati</taxon>
        <taxon>Pseudomonadota</taxon>
        <taxon>Gammaproteobacteria</taxon>
        <taxon>OMG group</taxon>
        <taxon>OM182 clade</taxon>
    </lineage>
</organism>
<dbReference type="InterPro" id="IPR003439">
    <property type="entry name" value="ABC_transporter-like_ATP-bd"/>
</dbReference>
<dbReference type="Proteomes" id="UP000051242">
    <property type="component" value="Unassembled WGS sequence"/>
</dbReference>
<dbReference type="InterPro" id="IPR017871">
    <property type="entry name" value="ABC_transporter-like_CS"/>
</dbReference>
<keyword evidence="2" id="KW-0813">Transport</keyword>
<dbReference type="Gene3D" id="3.40.50.300">
    <property type="entry name" value="P-loop containing nucleotide triphosphate hydrolases"/>
    <property type="match status" value="1"/>
</dbReference>
<dbReference type="FunFam" id="3.40.50.300:FF:000425">
    <property type="entry name" value="Probable ABC transporter, ATP-binding subunit"/>
    <property type="match status" value="1"/>
</dbReference>
<evidence type="ECO:0000256" key="3">
    <source>
        <dbReference type="ARBA" id="ARBA00022741"/>
    </source>
</evidence>
<dbReference type="GO" id="GO:0016887">
    <property type="term" value="F:ATP hydrolysis activity"/>
    <property type="evidence" value="ECO:0007669"/>
    <property type="project" value="InterPro"/>
</dbReference>
<dbReference type="SUPFAM" id="SSF52540">
    <property type="entry name" value="P-loop containing nucleoside triphosphate hydrolases"/>
    <property type="match status" value="1"/>
</dbReference>
<evidence type="ECO:0000256" key="2">
    <source>
        <dbReference type="ARBA" id="ARBA00022448"/>
    </source>
</evidence>
<evidence type="ECO:0000256" key="1">
    <source>
        <dbReference type="ARBA" id="ARBA00005417"/>
    </source>
</evidence>
<proteinExistence type="inferred from homology"/>
<dbReference type="Pfam" id="PF00005">
    <property type="entry name" value="ABC_tran"/>
    <property type="match status" value="1"/>
</dbReference>
<dbReference type="PANTHER" id="PTHR43117">
    <property type="entry name" value="OSMOPROTECTANT IMPORT ATP-BINDING PROTEIN OSMV"/>
    <property type="match status" value="1"/>
</dbReference>
<evidence type="ECO:0000259" key="5">
    <source>
        <dbReference type="PROSITE" id="PS50893"/>
    </source>
</evidence>
<dbReference type="GO" id="GO:0015697">
    <property type="term" value="P:quaternary ammonium group transport"/>
    <property type="evidence" value="ECO:0007669"/>
    <property type="project" value="UniProtKB-ARBA"/>
</dbReference>
<reference evidence="6 7" key="1">
    <citation type="submission" date="2015-10" db="EMBL/GenBank/DDBJ databases">
        <title>Metagenome-Assembled Genomes uncover a global brackish microbiome.</title>
        <authorList>
            <person name="Hugerth L.W."/>
            <person name="Larsson J."/>
            <person name="Alneberg J."/>
            <person name="Lindh M.V."/>
            <person name="Legrand C."/>
            <person name="Pinhassi J."/>
            <person name="Andersson A.F."/>
        </authorList>
    </citation>
    <scope>NUCLEOTIDE SEQUENCE [LARGE SCALE GENOMIC DNA]</scope>
    <source>
        <strain evidence="6">BACL22 MAG-120619-bin3</strain>
    </source>
</reference>
<dbReference type="EMBL" id="LICD01000017">
    <property type="protein sequence ID" value="KRO83569.1"/>
    <property type="molecule type" value="Genomic_DNA"/>
</dbReference>
<accession>A0A0R2T8F1</accession>
<name>A0A0R2T8F1_9GAMM</name>
<evidence type="ECO:0000313" key="7">
    <source>
        <dbReference type="Proteomes" id="UP000051242"/>
    </source>
</evidence>
<evidence type="ECO:0000313" key="6">
    <source>
        <dbReference type="EMBL" id="KRO83569.1"/>
    </source>
</evidence>